<dbReference type="AlphaFoldDB" id="A0A7S1U7Y6"/>
<accession>A0A7S1U7Y6</accession>
<name>A0A7S1U7Y6_9STRA</name>
<organism evidence="2">
    <name type="scientific">Phaeomonas parva</name>
    <dbReference type="NCBI Taxonomy" id="124430"/>
    <lineage>
        <taxon>Eukaryota</taxon>
        <taxon>Sar</taxon>
        <taxon>Stramenopiles</taxon>
        <taxon>Ochrophyta</taxon>
        <taxon>Pinguiophyceae</taxon>
        <taxon>Pinguiochrysidales</taxon>
        <taxon>Pinguiochrysidaceae</taxon>
        <taxon>Phaeomonas</taxon>
    </lineage>
</organism>
<gene>
    <name evidence="2" type="ORF">PPAR1163_LOCUS18114</name>
</gene>
<reference evidence="2" key="1">
    <citation type="submission" date="2021-01" db="EMBL/GenBank/DDBJ databases">
        <authorList>
            <person name="Corre E."/>
            <person name="Pelletier E."/>
            <person name="Niang G."/>
            <person name="Scheremetjew M."/>
            <person name="Finn R."/>
            <person name="Kale V."/>
            <person name="Holt S."/>
            <person name="Cochrane G."/>
            <person name="Meng A."/>
            <person name="Brown T."/>
            <person name="Cohen L."/>
        </authorList>
    </citation>
    <scope>NUCLEOTIDE SEQUENCE</scope>
    <source>
        <strain evidence="2">CCMP2877</strain>
    </source>
</reference>
<proteinExistence type="predicted"/>
<protein>
    <submittedName>
        <fullName evidence="2">Uncharacterized protein</fullName>
    </submittedName>
</protein>
<sequence length="258" mass="27643">MVMEVIAPPRSQTAPPVATALPDALLLDEDLSVKSPEIVHRLDSQRLHCLSQGDTRTANFAAALEAHDADERLRTDERPASVDVHGQDRDDGFLEPDKWVGNPKSGVQLTPALLNVATAAREPTMVDLQLKNTTTNRIRIKVSLVEEDLASKMEIDIQKIGMIAPGMSVNCAIQVTPLFYSAEPICCTLRVVSSMGSVWDVRLAVKLSSEAALQLPADEGKGATSPASSSSSSASSFDGEGEKPGAPYVFEESSDDDE</sequence>
<dbReference type="EMBL" id="HBGJ01028501">
    <property type="protein sequence ID" value="CAD9259740.1"/>
    <property type="molecule type" value="Transcribed_RNA"/>
</dbReference>
<feature type="region of interest" description="Disordered" evidence="1">
    <location>
        <begin position="216"/>
        <end position="258"/>
    </location>
</feature>
<evidence type="ECO:0000256" key="1">
    <source>
        <dbReference type="SAM" id="MobiDB-lite"/>
    </source>
</evidence>
<evidence type="ECO:0000313" key="2">
    <source>
        <dbReference type="EMBL" id="CAD9259740.1"/>
    </source>
</evidence>
<feature type="compositionally biased region" description="Low complexity" evidence="1">
    <location>
        <begin position="225"/>
        <end position="236"/>
    </location>
</feature>